<accession>A0A653CKB3</accession>
<dbReference type="Proteomes" id="UP000410492">
    <property type="component" value="Unassembled WGS sequence"/>
</dbReference>
<keyword evidence="3" id="KW-1185">Reference proteome</keyword>
<feature type="domain" description="TGF-beta propeptide" evidence="1">
    <location>
        <begin position="44"/>
        <end position="163"/>
    </location>
</feature>
<feature type="non-terminal residue" evidence="2">
    <location>
        <position position="1"/>
    </location>
</feature>
<dbReference type="Gene3D" id="2.60.120.970">
    <property type="match status" value="1"/>
</dbReference>
<feature type="non-terminal residue" evidence="2">
    <location>
        <position position="190"/>
    </location>
</feature>
<protein>
    <recommendedName>
        <fullName evidence="1">TGF-beta propeptide domain-containing protein</fullName>
    </recommendedName>
</protein>
<dbReference type="EMBL" id="CAACVG010007945">
    <property type="protein sequence ID" value="VEN47724.1"/>
    <property type="molecule type" value="Genomic_DNA"/>
</dbReference>
<dbReference type="Pfam" id="PF00688">
    <property type="entry name" value="TGFb_propeptide"/>
    <property type="match status" value="1"/>
</dbReference>
<dbReference type="AlphaFoldDB" id="A0A653CKB3"/>
<evidence type="ECO:0000259" key="1">
    <source>
        <dbReference type="Pfam" id="PF00688"/>
    </source>
</evidence>
<proteinExistence type="predicted"/>
<sequence>VISTQYLDEDWNFDHSVVLQRDLPVFIEHFYEEQVRDIENSPNIRILFNTHWNIASTTIKFDLNTLSATETMLVANLYIYWAPNNDSNLYNQTAVLRLYQIVNISGSSNETELLQNPDVHKLSNVIYASKAQKGWQTFKITKTISNWLAGEDNMGLLLTVSRYDSKEFIEIFNDTCSGLYGTFVAVKVKS</sequence>
<evidence type="ECO:0000313" key="3">
    <source>
        <dbReference type="Proteomes" id="UP000410492"/>
    </source>
</evidence>
<dbReference type="InterPro" id="IPR001111">
    <property type="entry name" value="TGF-b_propeptide"/>
</dbReference>
<dbReference type="OrthoDB" id="5987191at2759"/>
<evidence type="ECO:0000313" key="2">
    <source>
        <dbReference type="EMBL" id="VEN47724.1"/>
    </source>
</evidence>
<name>A0A653CKB3_CALMS</name>
<gene>
    <name evidence="2" type="ORF">CALMAC_LOCUS9407</name>
</gene>
<organism evidence="2 3">
    <name type="scientific">Callosobruchus maculatus</name>
    <name type="common">Southern cowpea weevil</name>
    <name type="synonym">Pulse bruchid</name>
    <dbReference type="NCBI Taxonomy" id="64391"/>
    <lineage>
        <taxon>Eukaryota</taxon>
        <taxon>Metazoa</taxon>
        <taxon>Ecdysozoa</taxon>
        <taxon>Arthropoda</taxon>
        <taxon>Hexapoda</taxon>
        <taxon>Insecta</taxon>
        <taxon>Pterygota</taxon>
        <taxon>Neoptera</taxon>
        <taxon>Endopterygota</taxon>
        <taxon>Coleoptera</taxon>
        <taxon>Polyphaga</taxon>
        <taxon>Cucujiformia</taxon>
        <taxon>Chrysomeloidea</taxon>
        <taxon>Chrysomelidae</taxon>
        <taxon>Bruchinae</taxon>
        <taxon>Bruchini</taxon>
        <taxon>Callosobruchus</taxon>
    </lineage>
</organism>
<reference evidence="2 3" key="1">
    <citation type="submission" date="2019-01" db="EMBL/GenBank/DDBJ databases">
        <authorList>
            <person name="Sayadi A."/>
        </authorList>
    </citation>
    <scope>NUCLEOTIDE SEQUENCE [LARGE SCALE GENOMIC DNA]</scope>
</reference>
<dbReference type="NCBIfam" id="NF033679">
    <property type="entry name" value="DNRLRE_dom"/>
    <property type="match status" value="1"/>
</dbReference>